<evidence type="ECO:0000313" key="2">
    <source>
        <dbReference type="EMBL" id="WVZ21985.1"/>
    </source>
</evidence>
<dbReference type="AlphaFoldDB" id="A0AAQ3P6M9"/>
<evidence type="ECO:0000313" key="3">
    <source>
        <dbReference type="Proteomes" id="UP001374535"/>
    </source>
</evidence>
<organism evidence="2 3">
    <name type="scientific">Vigna mungo</name>
    <name type="common">Black gram</name>
    <name type="synonym">Phaseolus mungo</name>
    <dbReference type="NCBI Taxonomy" id="3915"/>
    <lineage>
        <taxon>Eukaryota</taxon>
        <taxon>Viridiplantae</taxon>
        <taxon>Streptophyta</taxon>
        <taxon>Embryophyta</taxon>
        <taxon>Tracheophyta</taxon>
        <taxon>Spermatophyta</taxon>
        <taxon>Magnoliopsida</taxon>
        <taxon>eudicotyledons</taxon>
        <taxon>Gunneridae</taxon>
        <taxon>Pentapetalae</taxon>
        <taxon>rosids</taxon>
        <taxon>fabids</taxon>
        <taxon>Fabales</taxon>
        <taxon>Fabaceae</taxon>
        <taxon>Papilionoideae</taxon>
        <taxon>50 kb inversion clade</taxon>
        <taxon>NPAAA clade</taxon>
        <taxon>indigoferoid/millettioid clade</taxon>
        <taxon>Phaseoleae</taxon>
        <taxon>Vigna</taxon>
    </lineage>
</organism>
<keyword evidence="3" id="KW-1185">Reference proteome</keyword>
<feature type="compositionally biased region" description="Pro residues" evidence="1">
    <location>
        <begin position="96"/>
        <end position="106"/>
    </location>
</feature>
<reference evidence="2 3" key="1">
    <citation type="journal article" date="2023" name="Life. Sci Alliance">
        <title>Evolutionary insights into 3D genome organization and epigenetic landscape of Vigna mungo.</title>
        <authorList>
            <person name="Junaid A."/>
            <person name="Singh B."/>
            <person name="Bhatia S."/>
        </authorList>
    </citation>
    <scope>NUCLEOTIDE SEQUENCE [LARGE SCALE GENOMIC DNA]</scope>
    <source>
        <strain evidence="2">Urdbean</strain>
    </source>
</reference>
<gene>
    <name evidence="2" type="ORF">V8G54_000529</name>
</gene>
<name>A0AAQ3P6M9_VIGMU</name>
<protein>
    <submittedName>
        <fullName evidence="2">Uncharacterized protein</fullName>
    </submittedName>
</protein>
<evidence type="ECO:0000256" key="1">
    <source>
        <dbReference type="SAM" id="MobiDB-lite"/>
    </source>
</evidence>
<feature type="non-terminal residue" evidence="2">
    <location>
        <position position="142"/>
    </location>
</feature>
<feature type="region of interest" description="Disordered" evidence="1">
    <location>
        <begin position="88"/>
        <end position="142"/>
    </location>
</feature>
<dbReference type="Proteomes" id="UP001374535">
    <property type="component" value="Chromosome 1"/>
</dbReference>
<proteinExistence type="predicted"/>
<accession>A0AAQ3P6M9</accession>
<dbReference type="EMBL" id="CP144700">
    <property type="protein sequence ID" value="WVZ21985.1"/>
    <property type="molecule type" value="Genomic_DNA"/>
</dbReference>
<sequence>MKKCQILRSLSSYSQELSDKPLSCTCWNRLQDPLGPPTSTSSLWLQKSCSASSSWTLTSTRLSSLNTSSHHVPRHPLPQPLSLHYYDCHHLHPPPKRPQYPLPRPLPPHKYHCQPLHPPPKQPHQTLPQPLPPHNYHSHPLH</sequence>